<accession>A0A2D4G366</accession>
<organism evidence="1">
    <name type="scientific">Micrurus corallinus</name>
    <name type="common">Brazilian coral snake</name>
    <dbReference type="NCBI Taxonomy" id="54390"/>
    <lineage>
        <taxon>Eukaryota</taxon>
        <taxon>Metazoa</taxon>
        <taxon>Chordata</taxon>
        <taxon>Craniata</taxon>
        <taxon>Vertebrata</taxon>
        <taxon>Euteleostomi</taxon>
        <taxon>Lepidosauria</taxon>
        <taxon>Squamata</taxon>
        <taxon>Bifurcata</taxon>
        <taxon>Unidentata</taxon>
        <taxon>Episquamata</taxon>
        <taxon>Toxicofera</taxon>
        <taxon>Serpentes</taxon>
        <taxon>Colubroidea</taxon>
        <taxon>Elapidae</taxon>
        <taxon>Elapinae</taxon>
        <taxon>Micrurus</taxon>
    </lineage>
</organism>
<name>A0A2D4G366_MICCO</name>
<protein>
    <submittedName>
        <fullName evidence="1">Uncharacterized protein</fullName>
    </submittedName>
</protein>
<dbReference type="AlphaFoldDB" id="A0A2D4G366"/>
<sequence length="346" mass="38314">MALEVARVGEFLSTVLALVGHGAVRFGLCPVAVRPRAQQPGLSRVLLPRVGASRLEVLGDAAVGQQGRFGLLGHLAVALRLGRWVFLLFAPFQLHLHLRRDFQHWKVSLPGLRGRSGDGSALFVGGEAELQLLRRSLSPRVECCACVWPWSSLTPFRRYHVLQVLCRMGHFGWLEAARGDWLLLLPGGFQLHFVPDIGCFLLPSHCGDLQANWGREGPQRAAGVDDLLHLKEAAHGHDVLHVLRAEGQLGCVHEFQHLLQTCGIADVQVHHVLLVHEEHPEVFAAGRQHRLMGLEVDAVHHEGAVAQQAQLPLLVQLFQDLVAVLREVHGCHPTSVTSSRRRRRSR</sequence>
<reference evidence="1" key="1">
    <citation type="submission" date="2017-07" db="EMBL/GenBank/DDBJ databases">
        <authorList>
            <person name="Mikheyev A."/>
            <person name="Grau M."/>
        </authorList>
    </citation>
    <scope>NUCLEOTIDE SEQUENCE</scope>
    <source>
        <tissue evidence="1">Venom_gland</tissue>
    </source>
</reference>
<evidence type="ECO:0000313" key="1">
    <source>
        <dbReference type="EMBL" id="LAA53856.1"/>
    </source>
</evidence>
<proteinExistence type="predicted"/>
<reference evidence="1" key="2">
    <citation type="submission" date="2017-11" db="EMBL/GenBank/DDBJ databases">
        <title>Coralsnake Venomics: Analyses of Venom Gland Transcriptomes and Proteomes of Six Brazilian Taxa.</title>
        <authorList>
            <person name="Aird S.D."/>
            <person name="Jorge da Silva N."/>
            <person name="Qiu L."/>
            <person name="Villar-Briones A."/>
            <person name="Aparecida-Saddi V."/>
            <person name="Campos-Telles M.P."/>
            <person name="Grau M."/>
            <person name="Mikheyev A.S."/>
        </authorList>
    </citation>
    <scope>NUCLEOTIDE SEQUENCE</scope>
    <source>
        <tissue evidence="1">Venom_gland</tissue>
    </source>
</reference>
<dbReference type="EMBL" id="IACJ01105913">
    <property type="protein sequence ID" value="LAA53856.1"/>
    <property type="molecule type" value="Transcribed_RNA"/>
</dbReference>